<keyword evidence="2" id="KW-0949">S-adenosyl-L-methionine</keyword>
<evidence type="ECO:0000256" key="6">
    <source>
        <dbReference type="ARBA" id="ARBA00047941"/>
    </source>
</evidence>
<comment type="catalytic activity">
    <reaction evidence="8">
        <text>arsenic triglutathione + 3 [thioredoxin]-dithiol + 3 S-adenosyl-L-methionine = trimethylarsine + 3 [thioredoxin]-disulfide + 3 glutathione + 3 S-adenosyl-L-homocysteine + 3 H(+)</text>
        <dbReference type="Rhea" id="RHEA:69432"/>
        <dbReference type="Rhea" id="RHEA-COMP:10698"/>
        <dbReference type="Rhea" id="RHEA-COMP:10700"/>
        <dbReference type="ChEBI" id="CHEBI:15378"/>
        <dbReference type="ChEBI" id="CHEBI:27130"/>
        <dbReference type="ChEBI" id="CHEBI:29950"/>
        <dbReference type="ChEBI" id="CHEBI:50058"/>
        <dbReference type="ChEBI" id="CHEBI:57856"/>
        <dbReference type="ChEBI" id="CHEBI:57925"/>
        <dbReference type="ChEBI" id="CHEBI:59789"/>
        <dbReference type="ChEBI" id="CHEBI:183640"/>
        <dbReference type="EC" id="2.1.1.137"/>
    </reaction>
</comment>
<name>A0A8J8NMY3_HALGN</name>
<gene>
    <name evidence="10" type="ORF">FGO68_gene142</name>
</gene>
<comment type="catalytic activity">
    <reaction evidence="6">
        <text>arsenic triglutathione + [thioredoxin]-dithiol + S-adenosyl-L-methionine + 2 H2O = methylarsonous acid + [thioredoxin]-disulfide + 3 glutathione + S-adenosyl-L-homocysteine + H(+)</text>
        <dbReference type="Rhea" id="RHEA:69460"/>
        <dbReference type="Rhea" id="RHEA-COMP:10698"/>
        <dbReference type="Rhea" id="RHEA-COMP:10700"/>
        <dbReference type="ChEBI" id="CHEBI:15377"/>
        <dbReference type="ChEBI" id="CHEBI:15378"/>
        <dbReference type="ChEBI" id="CHEBI:17826"/>
        <dbReference type="ChEBI" id="CHEBI:29950"/>
        <dbReference type="ChEBI" id="CHEBI:50058"/>
        <dbReference type="ChEBI" id="CHEBI:57856"/>
        <dbReference type="ChEBI" id="CHEBI:57925"/>
        <dbReference type="ChEBI" id="CHEBI:59789"/>
        <dbReference type="ChEBI" id="CHEBI:183640"/>
        <dbReference type="EC" id="2.1.1.137"/>
    </reaction>
</comment>
<dbReference type="Pfam" id="PF13847">
    <property type="entry name" value="Methyltransf_31"/>
    <property type="match status" value="1"/>
</dbReference>
<dbReference type="SUPFAM" id="SSF53335">
    <property type="entry name" value="S-adenosyl-L-methionine-dependent methyltransferases"/>
    <property type="match status" value="1"/>
</dbReference>
<dbReference type="EMBL" id="RRYP01010645">
    <property type="protein sequence ID" value="TNV78256.1"/>
    <property type="molecule type" value="Genomic_DNA"/>
</dbReference>
<feature type="domain" description="Methyltransferase" evidence="9">
    <location>
        <begin position="68"/>
        <end position="215"/>
    </location>
</feature>
<dbReference type="InterPro" id="IPR026669">
    <property type="entry name" value="Arsenite_MeTrfase-like"/>
</dbReference>
<dbReference type="InterPro" id="IPR029063">
    <property type="entry name" value="SAM-dependent_MTases_sf"/>
</dbReference>
<comment type="similarity">
    <text evidence="3">Belongs to the methyltransferase superfamily. Arsenite methyltransferase family.</text>
</comment>
<evidence type="ECO:0000256" key="8">
    <source>
        <dbReference type="ARBA" id="ARBA00048428"/>
    </source>
</evidence>
<dbReference type="AlphaFoldDB" id="A0A8J8NMY3"/>
<sequence length="340" mass="38464">MELFDLKKEVQDYYGKTLQDNKDLKTNACCLGDPGYTAKEADALSKIHDEITKKFYGCGSPIPQALTGATVLDLGCGSGRDCYLASAMVGDRGKVIGIDMTDEQLEVANRYKDYHREKFGWANVEFRKGEIEDLKGAGIADNSIDCVISNCVINLSGDKERVFREVWRVLKYGGELYFSDVFSDRRIPEALRKDSVLWGECLSGALYIEDFRRMMLKVGFNYYYVAKQSCITVDNKALEAQCGDIKFFSYTIRAYKIPDLEDRCEDYGEQATYLGTLGEGYEKSFKFDRSHIFETGKPMRVCRNFGLVLTQNEQFKSHFTVTPVKEHIGLFETTPGVCGC</sequence>
<evidence type="ECO:0000256" key="2">
    <source>
        <dbReference type="ARBA" id="ARBA00022691"/>
    </source>
</evidence>
<protein>
    <recommendedName>
        <fullName evidence="5">Arsenite methyltransferase</fullName>
        <ecNumber evidence="4">2.1.1.137</ecNumber>
    </recommendedName>
</protein>
<comment type="catalytic activity">
    <reaction evidence="7">
        <text>arsenic triglutathione + 2 [thioredoxin]-dithiol + 2 S-adenosyl-L-methionine + H2O = dimethylarsinous acid + 2 [thioredoxin]-disulfide + 3 glutathione + 2 S-adenosyl-L-homocysteine + 2 H(+)</text>
        <dbReference type="Rhea" id="RHEA:69464"/>
        <dbReference type="Rhea" id="RHEA-COMP:10698"/>
        <dbReference type="Rhea" id="RHEA-COMP:10700"/>
        <dbReference type="ChEBI" id="CHEBI:15377"/>
        <dbReference type="ChEBI" id="CHEBI:15378"/>
        <dbReference type="ChEBI" id="CHEBI:23808"/>
        <dbReference type="ChEBI" id="CHEBI:29950"/>
        <dbReference type="ChEBI" id="CHEBI:50058"/>
        <dbReference type="ChEBI" id="CHEBI:57856"/>
        <dbReference type="ChEBI" id="CHEBI:57925"/>
        <dbReference type="ChEBI" id="CHEBI:59789"/>
        <dbReference type="ChEBI" id="CHEBI:183640"/>
        <dbReference type="EC" id="2.1.1.137"/>
    </reaction>
</comment>
<dbReference type="Gene3D" id="3.40.50.150">
    <property type="entry name" value="Vaccinia Virus protein VP39"/>
    <property type="match status" value="1"/>
</dbReference>
<evidence type="ECO:0000259" key="9">
    <source>
        <dbReference type="Pfam" id="PF13847"/>
    </source>
</evidence>
<proteinExistence type="inferred from homology"/>
<evidence type="ECO:0000256" key="1">
    <source>
        <dbReference type="ARBA" id="ARBA00022679"/>
    </source>
</evidence>
<dbReference type="PANTHER" id="PTHR43675:SF8">
    <property type="entry name" value="ARSENITE METHYLTRANSFERASE"/>
    <property type="match status" value="1"/>
</dbReference>
<evidence type="ECO:0000256" key="7">
    <source>
        <dbReference type="ARBA" id="ARBA00047943"/>
    </source>
</evidence>
<accession>A0A8J8NMY3</accession>
<keyword evidence="1" id="KW-0808">Transferase</keyword>
<keyword evidence="11" id="KW-1185">Reference proteome</keyword>
<dbReference type="Gene3D" id="3.40.5.100">
    <property type="match status" value="1"/>
</dbReference>
<evidence type="ECO:0000313" key="11">
    <source>
        <dbReference type="Proteomes" id="UP000785679"/>
    </source>
</evidence>
<organism evidence="10 11">
    <name type="scientific">Halteria grandinella</name>
    <dbReference type="NCBI Taxonomy" id="5974"/>
    <lineage>
        <taxon>Eukaryota</taxon>
        <taxon>Sar</taxon>
        <taxon>Alveolata</taxon>
        <taxon>Ciliophora</taxon>
        <taxon>Intramacronucleata</taxon>
        <taxon>Spirotrichea</taxon>
        <taxon>Stichotrichia</taxon>
        <taxon>Sporadotrichida</taxon>
        <taxon>Halteriidae</taxon>
        <taxon>Halteria</taxon>
    </lineage>
</organism>
<reference evidence="10" key="1">
    <citation type="submission" date="2019-06" db="EMBL/GenBank/DDBJ databases">
        <authorList>
            <person name="Zheng W."/>
        </authorList>
    </citation>
    <scope>NUCLEOTIDE SEQUENCE</scope>
    <source>
        <strain evidence="10">QDHG01</strain>
    </source>
</reference>
<dbReference type="CDD" id="cd02440">
    <property type="entry name" value="AdoMet_MTases"/>
    <property type="match status" value="1"/>
</dbReference>
<dbReference type="EC" id="2.1.1.137" evidence="4"/>
<dbReference type="GO" id="GO:0030791">
    <property type="term" value="F:arsenite methyltransferase activity"/>
    <property type="evidence" value="ECO:0007669"/>
    <property type="project" value="UniProtKB-EC"/>
</dbReference>
<comment type="caution">
    <text evidence="10">The sequence shown here is derived from an EMBL/GenBank/DDBJ whole genome shotgun (WGS) entry which is preliminary data.</text>
</comment>
<dbReference type="Proteomes" id="UP000785679">
    <property type="component" value="Unassembled WGS sequence"/>
</dbReference>
<evidence type="ECO:0000256" key="5">
    <source>
        <dbReference type="ARBA" id="ARBA00034545"/>
    </source>
</evidence>
<dbReference type="InterPro" id="IPR025714">
    <property type="entry name" value="Methyltranfer_dom"/>
</dbReference>
<dbReference type="OrthoDB" id="8300214at2759"/>
<dbReference type="PANTHER" id="PTHR43675">
    <property type="entry name" value="ARSENITE METHYLTRANSFERASE"/>
    <property type="match status" value="1"/>
</dbReference>
<evidence type="ECO:0000256" key="3">
    <source>
        <dbReference type="ARBA" id="ARBA00034487"/>
    </source>
</evidence>
<evidence type="ECO:0000256" key="4">
    <source>
        <dbReference type="ARBA" id="ARBA00034521"/>
    </source>
</evidence>
<evidence type="ECO:0000313" key="10">
    <source>
        <dbReference type="EMBL" id="TNV78256.1"/>
    </source>
</evidence>